<sequence>MSENWLKDKTRIIDVKEILENDRESIKFLDKVYQHQLFFFIAVSLELPICYRSLPPANFKHIKLVPNEELNNSEEIRLVGRELNLFLITYLNPEKVDYPRANDLEKSTEYFLKRIDNLHLKINILKGIINYIEYSNRDRKMKFNVNEKYNFKIKIEQYKQLIEVKEKHKLEENSKNNSERNLPYKIALLNEIGFFELDLIKNLTSKQKREIVQILIGGSDRQIKGNINVLNPGSKEDPLRYTSTSYKEEVKKYISRLFD</sequence>
<dbReference type="Proteomes" id="UP001139414">
    <property type="component" value="Unassembled WGS sequence"/>
</dbReference>
<dbReference type="AlphaFoldDB" id="A0A9X1LLA5"/>
<protein>
    <submittedName>
        <fullName evidence="1">Uncharacterized protein</fullName>
    </submittedName>
</protein>
<gene>
    <name evidence="1" type="ORF">LGQ90_14450</name>
</gene>
<name>A0A9X1LLA5_9FLAO</name>
<accession>A0A9X1LLA5</accession>
<keyword evidence="2" id="KW-1185">Reference proteome</keyword>
<comment type="caution">
    <text evidence="1">The sequence shown here is derived from an EMBL/GenBank/DDBJ whole genome shotgun (WGS) entry which is preliminary data.</text>
</comment>
<dbReference type="EMBL" id="JAJBZG010000005">
    <property type="protein sequence ID" value="MCB7482468.1"/>
    <property type="molecule type" value="Genomic_DNA"/>
</dbReference>
<dbReference type="RefSeq" id="WP_229342164.1">
    <property type="nucleotide sequence ID" value="NZ_JAJBZG010000005.1"/>
</dbReference>
<reference evidence="1" key="1">
    <citation type="submission" date="2021-10" db="EMBL/GenBank/DDBJ databases">
        <title>Gramella sp. ASW11-100T, isolated from marine sediment.</title>
        <authorList>
            <person name="Xia C."/>
        </authorList>
    </citation>
    <scope>NUCLEOTIDE SEQUENCE</scope>
    <source>
        <strain evidence="1">ASW11-100</strain>
    </source>
</reference>
<proteinExistence type="predicted"/>
<organism evidence="1 2">
    <name type="scientific">Christiangramia sediminis</name>
    <dbReference type="NCBI Taxonomy" id="2881336"/>
    <lineage>
        <taxon>Bacteria</taxon>
        <taxon>Pseudomonadati</taxon>
        <taxon>Bacteroidota</taxon>
        <taxon>Flavobacteriia</taxon>
        <taxon>Flavobacteriales</taxon>
        <taxon>Flavobacteriaceae</taxon>
        <taxon>Christiangramia</taxon>
    </lineage>
</organism>
<evidence type="ECO:0000313" key="1">
    <source>
        <dbReference type="EMBL" id="MCB7482468.1"/>
    </source>
</evidence>
<evidence type="ECO:0000313" key="2">
    <source>
        <dbReference type="Proteomes" id="UP001139414"/>
    </source>
</evidence>